<organism evidence="1 2">
    <name type="scientific">Dokdonia genika</name>
    <dbReference type="NCBI Taxonomy" id="308113"/>
    <lineage>
        <taxon>Bacteria</taxon>
        <taxon>Pseudomonadati</taxon>
        <taxon>Bacteroidota</taxon>
        <taxon>Flavobacteriia</taxon>
        <taxon>Flavobacteriales</taxon>
        <taxon>Flavobacteriaceae</taxon>
        <taxon>Dokdonia</taxon>
    </lineage>
</organism>
<dbReference type="GO" id="GO:0102208">
    <property type="term" value="F:2-polyprenyl-6-hydroxyphenol methylase activity"/>
    <property type="evidence" value="ECO:0007669"/>
    <property type="project" value="UniProtKB-EC"/>
</dbReference>
<name>A0ABV9LAQ1_9FLAO</name>
<keyword evidence="1" id="KW-0489">Methyltransferase</keyword>
<dbReference type="InterPro" id="IPR029063">
    <property type="entry name" value="SAM-dependent_MTases_sf"/>
</dbReference>
<evidence type="ECO:0000313" key="2">
    <source>
        <dbReference type="Proteomes" id="UP001595878"/>
    </source>
</evidence>
<comment type="caution">
    <text evidence="1">The sequence shown here is derived from an EMBL/GenBank/DDBJ whole genome shotgun (WGS) entry which is preliminary data.</text>
</comment>
<keyword evidence="1" id="KW-0808">Transferase</keyword>
<dbReference type="Gene3D" id="3.40.50.150">
    <property type="entry name" value="Vaccinia Virus protein VP39"/>
    <property type="match status" value="1"/>
</dbReference>
<sequence>MGTKVDIFGAALLDFMNDEYTEDIVVHSSIAEDDVIPVPYLFRDFKEMPLLEQKALELSKGKILDIGSGAGSHSLWLQEQGLDVTGLDISEGAVTLSRKRGLKNSIHEALLDHKGTYDTLLLLMNGTGIFEKVQKIDSYLKHLKSLLSPEGQILIDGSDIVYMFEDEDGGFWVDTHRDYYGEVTYSMSYKGVQGDTFDWLYLDYAKLEWYAKKNELKCELIFEGDHYDYLARLSLT</sequence>
<dbReference type="Pfam" id="PF13489">
    <property type="entry name" value="Methyltransf_23"/>
    <property type="match status" value="1"/>
</dbReference>
<keyword evidence="2" id="KW-1185">Reference proteome</keyword>
<dbReference type="EMBL" id="JBHSHB010000016">
    <property type="protein sequence ID" value="MFC4690861.1"/>
    <property type="molecule type" value="Genomic_DNA"/>
</dbReference>
<dbReference type="EC" id="2.1.1.222" evidence="1"/>
<dbReference type="SUPFAM" id="SSF53335">
    <property type="entry name" value="S-adenosyl-L-methionine-dependent methyltransferases"/>
    <property type="match status" value="1"/>
</dbReference>
<dbReference type="RefSeq" id="WP_380034207.1">
    <property type="nucleotide sequence ID" value="NZ_JBHSHB010000016.1"/>
</dbReference>
<dbReference type="GO" id="GO:0061542">
    <property type="term" value="F:3-demethylubiquinol 3-O-methyltransferase activity"/>
    <property type="evidence" value="ECO:0007669"/>
    <property type="project" value="UniProtKB-EC"/>
</dbReference>
<dbReference type="GO" id="GO:0032259">
    <property type="term" value="P:methylation"/>
    <property type="evidence" value="ECO:0007669"/>
    <property type="project" value="UniProtKB-KW"/>
</dbReference>
<dbReference type="Proteomes" id="UP001595878">
    <property type="component" value="Unassembled WGS sequence"/>
</dbReference>
<proteinExistence type="predicted"/>
<dbReference type="CDD" id="cd02440">
    <property type="entry name" value="AdoMet_MTases"/>
    <property type="match status" value="1"/>
</dbReference>
<evidence type="ECO:0000313" key="1">
    <source>
        <dbReference type="EMBL" id="MFC4690861.1"/>
    </source>
</evidence>
<accession>A0ABV9LAQ1</accession>
<gene>
    <name evidence="1" type="ORF">ACFO5T_10520</name>
</gene>
<reference evidence="2" key="1">
    <citation type="journal article" date="2019" name="Int. J. Syst. Evol. Microbiol.">
        <title>The Global Catalogue of Microorganisms (GCM) 10K type strain sequencing project: providing services to taxonomists for standard genome sequencing and annotation.</title>
        <authorList>
            <consortium name="The Broad Institute Genomics Platform"/>
            <consortium name="The Broad Institute Genome Sequencing Center for Infectious Disease"/>
            <person name="Wu L."/>
            <person name="Ma J."/>
        </authorList>
    </citation>
    <scope>NUCLEOTIDE SEQUENCE [LARGE SCALE GENOMIC DNA]</scope>
    <source>
        <strain evidence="2">CGMCC 4.7427</strain>
    </source>
</reference>
<dbReference type="EC" id="2.1.1.64" evidence="1"/>
<protein>
    <submittedName>
        <fullName evidence="1">Class I SAM-dependent methyltransferase</fullName>
        <ecNumber evidence="1">2.1.1.222</ecNumber>
        <ecNumber evidence="1">2.1.1.64</ecNumber>
    </submittedName>
</protein>